<dbReference type="HOGENOM" id="CLU_1385437_0_0_1"/>
<sequence>MRVIAGASTFNALFSSRGNGIQTAGLRGSFIDESDDIINRQSSPGAQRLRVGITHEKRRPVVHQQTLHSAGTEDVGCFVASSKKGALKLPPWCRQSAEIASGCLARSQQLFSLKNRLSRHQKPIKSTLTFHKDIEINGKLPPSPNSLSLPAGLPPSSNFIVDPGSARAKFDTLRPQRFVEVEEAAKTIIVLLYKQVE</sequence>
<organism evidence="1 2">
    <name type="scientific">Daphnia pulex</name>
    <name type="common">Water flea</name>
    <dbReference type="NCBI Taxonomy" id="6669"/>
    <lineage>
        <taxon>Eukaryota</taxon>
        <taxon>Metazoa</taxon>
        <taxon>Ecdysozoa</taxon>
        <taxon>Arthropoda</taxon>
        <taxon>Crustacea</taxon>
        <taxon>Branchiopoda</taxon>
        <taxon>Diplostraca</taxon>
        <taxon>Cladocera</taxon>
        <taxon>Anomopoda</taxon>
        <taxon>Daphniidae</taxon>
        <taxon>Daphnia</taxon>
    </lineage>
</organism>
<gene>
    <name evidence="1" type="ORF">DAPPUDRAFT_113526</name>
</gene>
<dbReference type="AlphaFoldDB" id="E9HF89"/>
<protein>
    <submittedName>
        <fullName evidence="1">Uncharacterized protein</fullName>
    </submittedName>
</protein>
<dbReference type="Proteomes" id="UP000000305">
    <property type="component" value="Unassembled WGS sequence"/>
</dbReference>
<proteinExistence type="predicted"/>
<dbReference type="EMBL" id="GL732634">
    <property type="protein sequence ID" value="EFX69603.1"/>
    <property type="molecule type" value="Genomic_DNA"/>
</dbReference>
<keyword evidence="2" id="KW-1185">Reference proteome</keyword>
<evidence type="ECO:0000313" key="1">
    <source>
        <dbReference type="EMBL" id="EFX69603.1"/>
    </source>
</evidence>
<dbReference type="InParanoid" id="E9HF89"/>
<name>E9HF89_DAPPU</name>
<accession>E9HF89</accession>
<evidence type="ECO:0000313" key="2">
    <source>
        <dbReference type="Proteomes" id="UP000000305"/>
    </source>
</evidence>
<reference evidence="1 2" key="1">
    <citation type="journal article" date="2011" name="Science">
        <title>The ecoresponsive genome of Daphnia pulex.</title>
        <authorList>
            <person name="Colbourne J.K."/>
            <person name="Pfrender M.E."/>
            <person name="Gilbert D."/>
            <person name="Thomas W.K."/>
            <person name="Tucker A."/>
            <person name="Oakley T.H."/>
            <person name="Tokishita S."/>
            <person name="Aerts A."/>
            <person name="Arnold G.J."/>
            <person name="Basu M.K."/>
            <person name="Bauer D.J."/>
            <person name="Caceres C.E."/>
            <person name="Carmel L."/>
            <person name="Casola C."/>
            <person name="Choi J.H."/>
            <person name="Detter J.C."/>
            <person name="Dong Q."/>
            <person name="Dusheyko S."/>
            <person name="Eads B.D."/>
            <person name="Frohlich T."/>
            <person name="Geiler-Samerotte K.A."/>
            <person name="Gerlach D."/>
            <person name="Hatcher P."/>
            <person name="Jogdeo S."/>
            <person name="Krijgsveld J."/>
            <person name="Kriventseva E.V."/>
            <person name="Kultz D."/>
            <person name="Laforsch C."/>
            <person name="Lindquist E."/>
            <person name="Lopez J."/>
            <person name="Manak J.R."/>
            <person name="Muller J."/>
            <person name="Pangilinan J."/>
            <person name="Patwardhan R.P."/>
            <person name="Pitluck S."/>
            <person name="Pritham E.J."/>
            <person name="Rechtsteiner A."/>
            <person name="Rho M."/>
            <person name="Rogozin I.B."/>
            <person name="Sakarya O."/>
            <person name="Salamov A."/>
            <person name="Schaack S."/>
            <person name="Shapiro H."/>
            <person name="Shiga Y."/>
            <person name="Skalitzky C."/>
            <person name="Smith Z."/>
            <person name="Souvorov A."/>
            <person name="Sung W."/>
            <person name="Tang Z."/>
            <person name="Tsuchiya D."/>
            <person name="Tu H."/>
            <person name="Vos H."/>
            <person name="Wang M."/>
            <person name="Wolf Y.I."/>
            <person name="Yamagata H."/>
            <person name="Yamada T."/>
            <person name="Ye Y."/>
            <person name="Shaw J.R."/>
            <person name="Andrews J."/>
            <person name="Crease T.J."/>
            <person name="Tang H."/>
            <person name="Lucas S.M."/>
            <person name="Robertson H.M."/>
            <person name="Bork P."/>
            <person name="Koonin E.V."/>
            <person name="Zdobnov E.M."/>
            <person name="Grigoriev I.V."/>
            <person name="Lynch M."/>
            <person name="Boore J.L."/>
        </authorList>
    </citation>
    <scope>NUCLEOTIDE SEQUENCE [LARGE SCALE GENOMIC DNA]</scope>
</reference>
<dbReference type="KEGG" id="dpx:DAPPUDRAFT_113526"/>